<evidence type="ECO:0000313" key="16">
    <source>
        <dbReference type="Proteomes" id="UP000480178"/>
    </source>
</evidence>
<evidence type="ECO:0000256" key="1">
    <source>
        <dbReference type="ARBA" id="ARBA00004571"/>
    </source>
</evidence>
<dbReference type="SUPFAM" id="SSF49464">
    <property type="entry name" value="Carboxypeptidase regulatory domain-like"/>
    <property type="match status" value="1"/>
</dbReference>
<dbReference type="InterPro" id="IPR012910">
    <property type="entry name" value="Plug_dom"/>
</dbReference>
<dbReference type="NCBIfam" id="TIGR04056">
    <property type="entry name" value="OMP_RagA_SusC"/>
    <property type="match status" value="1"/>
</dbReference>
<dbReference type="SUPFAM" id="SSF56935">
    <property type="entry name" value="Porins"/>
    <property type="match status" value="1"/>
</dbReference>
<evidence type="ECO:0000256" key="4">
    <source>
        <dbReference type="ARBA" id="ARBA00022692"/>
    </source>
</evidence>
<dbReference type="InterPro" id="IPR023996">
    <property type="entry name" value="TonB-dep_OMP_SusC/RagA"/>
</dbReference>
<feature type="domain" description="TonB-dependent receptor plug" evidence="14">
    <location>
        <begin position="116"/>
        <end position="241"/>
    </location>
</feature>
<comment type="similarity">
    <text evidence="10 11">Belongs to the TonB-dependent receptor family.</text>
</comment>
<dbReference type="GO" id="GO:0044718">
    <property type="term" value="P:siderophore transmembrane transport"/>
    <property type="evidence" value="ECO:0007669"/>
    <property type="project" value="TreeGrafter"/>
</dbReference>
<evidence type="ECO:0000256" key="5">
    <source>
        <dbReference type="ARBA" id="ARBA00022729"/>
    </source>
</evidence>
<dbReference type="GO" id="GO:0009279">
    <property type="term" value="C:cell outer membrane"/>
    <property type="evidence" value="ECO:0007669"/>
    <property type="project" value="UniProtKB-SubCell"/>
</dbReference>
<feature type="chain" id="PRO_5025617442" evidence="12">
    <location>
        <begin position="22"/>
        <end position="1071"/>
    </location>
</feature>
<comment type="subcellular location">
    <subcellularLocation>
        <location evidence="1 10">Cell outer membrane</location>
        <topology evidence="1 10">Multi-pass membrane protein</topology>
    </subcellularLocation>
</comment>
<dbReference type="PROSITE" id="PS52016">
    <property type="entry name" value="TONB_DEPENDENT_REC_3"/>
    <property type="match status" value="1"/>
</dbReference>
<evidence type="ECO:0000256" key="9">
    <source>
        <dbReference type="ARBA" id="ARBA00023237"/>
    </source>
</evidence>
<feature type="signal peptide" evidence="12">
    <location>
        <begin position="1"/>
        <end position="21"/>
    </location>
</feature>
<dbReference type="Proteomes" id="UP000480178">
    <property type="component" value="Chromosome"/>
</dbReference>
<dbReference type="PANTHER" id="PTHR30069:SF29">
    <property type="entry name" value="HEMOGLOBIN AND HEMOGLOBIN-HAPTOGLOBIN-BINDING PROTEIN 1-RELATED"/>
    <property type="match status" value="1"/>
</dbReference>
<dbReference type="InterPro" id="IPR000531">
    <property type="entry name" value="Beta-barrel_TonB"/>
</dbReference>
<dbReference type="PANTHER" id="PTHR30069">
    <property type="entry name" value="TONB-DEPENDENT OUTER MEMBRANE RECEPTOR"/>
    <property type="match status" value="1"/>
</dbReference>
<keyword evidence="9 10" id="KW-0998">Cell outer membrane</keyword>
<keyword evidence="16" id="KW-1185">Reference proteome</keyword>
<dbReference type="Gene3D" id="2.170.130.10">
    <property type="entry name" value="TonB-dependent receptor, plug domain"/>
    <property type="match status" value="1"/>
</dbReference>
<keyword evidence="6 11" id="KW-0798">TonB box</keyword>
<dbReference type="Gene3D" id="2.60.40.1120">
    <property type="entry name" value="Carboxypeptidase-like, regulatory domain"/>
    <property type="match status" value="1"/>
</dbReference>
<dbReference type="InterPro" id="IPR023997">
    <property type="entry name" value="TonB-dep_OMP_SusC/RagA_CS"/>
</dbReference>
<evidence type="ECO:0000256" key="3">
    <source>
        <dbReference type="ARBA" id="ARBA00022452"/>
    </source>
</evidence>
<evidence type="ECO:0000256" key="6">
    <source>
        <dbReference type="ARBA" id="ARBA00023077"/>
    </source>
</evidence>
<keyword evidence="8" id="KW-0675">Receptor</keyword>
<dbReference type="InterPro" id="IPR037066">
    <property type="entry name" value="Plug_dom_sf"/>
</dbReference>
<keyword evidence="2 10" id="KW-0813">Transport</keyword>
<evidence type="ECO:0000313" key="15">
    <source>
        <dbReference type="EMBL" id="QHT67865.1"/>
    </source>
</evidence>
<dbReference type="RefSeq" id="WP_162443887.1">
    <property type="nucleotide sequence ID" value="NZ_CP048222.1"/>
</dbReference>
<dbReference type="Gene3D" id="2.40.170.20">
    <property type="entry name" value="TonB-dependent receptor, beta-barrel domain"/>
    <property type="match status" value="1"/>
</dbReference>
<reference evidence="15 16" key="1">
    <citation type="submission" date="2020-01" db="EMBL/GenBank/DDBJ databases">
        <authorList>
            <person name="Kim M.K."/>
        </authorList>
    </citation>
    <scope>NUCLEOTIDE SEQUENCE [LARGE SCALE GENOMIC DNA]</scope>
    <source>
        <strain evidence="15 16">172606-1</strain>
    </source>
</reference>
<dbReference type="KEGG" id="rhoz:GXP67_15060"/>
<organism evidence="15 16">
    <name type="scientific">Rhodocytophaga rosea</name>
    <dbReference type="NCBI Taxonomy" id="2704465"/>
    <lineage>
        <taxon>Bacteria</taxon>
        <taxon>Pseudomonadati</taxon>
        <taxon>Bacteroidota</taxon>
        <taxon>Cytophagia</taxon>
        <taxon>Cytophagales</taxon>
        <taxon>Rhodocytophagaceae</taxon>
        <taxon>Rhodocytophaga</taxon>
    </lineage>
</organism>
<dbReference type="InterPro" id="IPR036942">
    <property type="entry name" value="Beta-barrel_TonB_sf"/>
</dbReference>
<dbReference type="InterPro" id="IPR008969">
    <property type="entry name" value="CarboxyPept-like_regulatory"/>
</dbReference>
<proteinExistence type="inferred from homology"/>
<keyword evidence="7 10" id="KW-0472">Membrane</keyword>
<name>A0A6C0GIU3_9BACT</name>
<dbReference type="Pfam" id="PF07715">
    <property type="entry name" value="Plug"/>
    <property type="match status" value="1"/>
</dbReference>
<dbReference type="InterPro" id="IPR039426">
    <property type="entry name" value="TonB-dep_rcpt-like"/>
</dbReference>
<dbReference type="Pfam" id="PF00593">
    <property type="entry name" value="TonB_dep_Rec_b-barrel"/>
    <property type="match status" value="1"/>
</dbReference>
<evidence type="ECO:0000256" key="2">
    <source>
        <dbReference type="ARBA" id="ARBA00022448"/>
    </source>
</evidence>
<dbReference type="NCBIfam" id="TIGR04057">
    <property type="entry name" value="SusC_RagA_signa"/>
    <property type="match status" value="1"/>
</dbReference>
<evidence type="ECO:0000256" key="10">
    <source>
        <dbReference type="PROSITE-ProRule" id="PRU01360"/>
    </source>
</evidence>
<evidence type="ECO:0000259" key="14">
    <source>
        <dbReference type="Pfam" id="PF07715"/>
    </source>
</evidence>
<accession>A0A6C0GIU3</accession>
<evidence type="ECO:0000256" key="11">
    <source>
        <dbReference type="RuleBase" id="RU003357"/>
    </source>
</evidence>
<dbReference type="GO" id="GO:0015344">
    <property type="term" value="F:siderophore uptake transmembrane transporter activity"/>
    <property type="evidence" value="ECO:0007669"/>
    <property type="project" value="TreeGrafter"/>
</dbReference>
<dbReference type="AlphaFoldDB" id="A0A6C0GIU3"/>
<evidence type="ECO:0000256" key="8">
    <source>
        <dbReference type="ARBA" id="ARBA00023170"/>
    </source>
</evidence>
<dbReference type="Pfam" id="PF13715">
    <property type="entry name" value="CarbopepD_reg_2"/>
    <property type="match status" value="1"/>
</dbReference>
<gene>
    <name evidence="15" type="ORF">GXP67_15060</name>
</gene>
<dbReference type="EMBL" id="CP048222">
    <property type="protein sequence ID" value="QHT67865.1"/>
    <property type="molecule type" value="Genomic_DNA"/>
</dbReference>
<protein>
    <submittedName>
        <fullName evidence="15">SusC/RagA family TonB-linked outer membrane protein</fullName>
    </submittedName>
</protein>
<evidence type="ECO:0000259" key="13">
    <source>
        <dbReference type="Pfam" id="PF00593"/>
    </source>
</evidence>
<evidence type="ECO:0000256" key="12">
    <source>
        <dbReference type="SAM" id="SignalP"/>
    </source>
</evidence>
<keyword evidence="3 10" id="KW-1134">Transmembrane beta strand</keyword>
<keyword evidence="4 10" id="KW-0812">Transmembrane</keyword>
<keyword evidence="5 12" id="KW-0732">Signal</keyword>
<feature type="domain" description="TonB-dependent receptor-like beta-barrel" evidence="13">
    <location>
        <begin position="468"/>
        <end position="865"/>
    </location>
</feature>
<evidence type="ECO:0000256" key="7">
    <source>
        <dbReference type="ARBA" id="ARBA00023136"/>
    </source>
</evidence>
<sequence>MKRILIMSFILLAFVAFQLKAQDRTVTGKVTSADDGTALPGVNVVVKGTTTGTTTNTEGSYSINVPADATLVYSFIGLQTQEVVVGSRSTIDVKLASDVQALSEVVVTALGVVRTKNELPYAAQSVVGEELSQTRTSNFVSNLSGRIAGVNISNSNTLGGSTNVVIRGNKSLTGNNQALFVIDGVPVDNSNTNTSGQQQGTGGYDYGNAAADINPDNIASVTVLKGAAATVLYGSRAANGAVVITTKKGSKNKGIGVTINAGVTTGFVDKSTFAKYQKEYGAGYGPYYGTDNPFFYEEDINGDGQLDLIVPVTEDASFGGKFDPNLQVYHWDAFDPTSPNYQKTKPWVGAQNDPTSFLQNSVSNNQSIFIDGGSEKGTFVLGFTRNEDKGILPNSKINKNMVNFNATYDITDKLSANASVNFSQINGLGRYGTGYDSKNLMGNFRQWWQTNVDVQEQKDAYFRTKRNMTWNQSGVGLTGPIFWDNPYWTRYENYQNDSRSRYFGYAGLTYKFTDWLSLTGRAALDSYNELQEERIAVGSIDVSEYARFNRSFREYNYDLLLNFNKDLSESLNLTGLIGGNIRKTQIESISAQTNGGLLIPGLYGLLNTANPLEAPVEQATNVQVNGVFANLTFGFRDFLFLDLAGRRDQSSTLPKGNNAYYYPSVSSSLVFSEFTKESVPWFTYGKLRANYAEVGNTAPALYIQNYYDVPTGINGTPLASVESTKYNENLKPERTKSFEIGIETSFLDGRTGFDVTYYNQRSVDQIVPLPVSRATGYDFKVINAGEIENKGFEVSAFVTPVKTPSFSWTLNLNWSRNRNKVKELAETNNLQLGSFQGGVSLNAALGEPYGTLRGSNYVYHENGQRLVDEDGYYVISPTSNEIIGDVNPDWQGGISNTLKYKGIALSFLIDIKKGGDLFSLDQYYGLATGLYPETAGNNDLGNPVRDAVADGGGIIFEGVKEDGTPNTTRVDAVYGTFGYDVNPAAAFIYDASYVKLREATITYSLPESIISKIAPFKGVDFSVVGRNLWIIHKNIPYADPEAGLSSGNIQGYQSGAYPTTRNVGFNVRLRF</sequence>